<dbReference type="GO" id="GO:0005524">
    <property type="term" value="F:ATP binding"/>
    <property type="evidence" value="ECO:0007669"/>
    <property type="project" value="UniProtKB-KW"/>
</dbReference>
<keyword evidence="8" id="KW-0902">Two-component regulatory system</keyword>
<evidence type="ECO:0000256" key="7">
    <source>
        <dbReference type="ARBA" id="ARBA00022840"/>
    </source>
</evidence>
<dbReference type="EC" id="2.7.13.3" evidence="2"/>
<dbReference type="AlphaFoldDB" id="A0AAJ2KSI5"/>
<feature type="domain" description="Histidine kinase" evidence="10">
    <location>
        <begin position="170"/>
        <end position="375"/>
    </location>
</feature>
<dbReference type="SMART" id="SM00388">
    <property type="entry name" value="HisKA"/>
    <property type="match status" value="1"/>
</dbReference>
<comment type="caution">
    <text evidence="11">The sequence shown here is derived from an EMBL/GenBank/DDBJ whole genome shotgun (WGS) entry which is preliminary data.</text>
</comment>
<keyword evidence="7 11" id="KW-0067">ATP-binding</keyword>
<name>A0AAJ2KSI5_ALKPS</name>
<keyword evidence="3" id="KW-0597">Phosphoprotein</keyword>
<dbReference type="InterPro" id="IPR036890">
    <property type="entry name" value="HATPase_C_sf"/>
</dbReference>
<dbReference type="PRINTS" id="PR00344">
    <property type="entry name" value="BCTRLSENSOR"/>
</dbReference>
<dbReference type="Gene3D" id="3.30.565.10">
    <property type="entry name" value="Histidine kinase-like ATPase, C-terminal domain"/>
    <property type="match status" value="1"/>
</dbReference>
<dbReference type="CDD" id="cd00082">
    <property type="entry name" value="HisKA"/>
    <property type="match status" value="1"/>
</dbReference>
<dbReference type="PANTHER" id="PTHR43065">
    <property type="entry name" value="SENSOR HISTIDINE KINASE"/>
    <property type="match status" value="1"/>
</dbReference>
<dbReference type="EMBL" id="JAWJAY010000001">
    <property type="protein sequence ID" value="MDV2884006.1"/>
    <property type="molecule type" value="Genomic_DNA"/>
</dbReference>
<evidence type="ECO:0000256" key="3">
    <source>
        <dbReference type="ARBA" id="ARBA00022553"/>
    </source>
</evidence>
<evidence type="ECO:0000256" key="2">
    <source>
        <dbReference type="ARBA" id="ARBA00012438"/>
    </source>
</evidence>
<keyword evidence="5" id="KW-0547">Nucleotide-binding</keyword>
<keyword evidence="6" id="KW-0418">Kinase</keyword>
<dbReference type="Pfam" id="PF02518">
    <property type="entry name" value="HATPase_c"/>
    <property type="match status" value="1"/>
</dbReference>
<dbReference type="InterPro" id="IPR003661">
    <property type="entry name" value="HisK_dim/P_dom"/>
</dbReference>
<dbReference type="GO" id="GO:0000155">
    <property type="term" value="F:phosphorelay sensor kinase activity"/>
    <property type="evidence" value="ECO:0007669"/>
    <property type="project" value="InterPro"/>
</dbReference>
<dbReference type="RefSeq" id="WP_323465774.1">
    <property type="nucleotide sequence ID" value="NZ_CP144224.1"/>
</dbReference>
<evidence type="ECO:0000256" key="5">
    <source>
        <dbReference type="ARBA" id="ARBA00022741"/>
    </source>
</evidence>
<evidence type="ECO:0000256" key="1">
    <source>
        <dbReference type="ARBA" id="ARBA00000085"/>
    </source>
</evidence>
<evidence type="ECO:0000259" key="10">
    <source>
        <dbReference type="PROSITE" id="PS50109"/>
    </source>
</evidence>
<proteinExistence type="predicted"/>
<dbReference type="Pfam" id="PF00512">
    <property type="entry name" value="HisKA"/>
    <property type="match status" value="1"/>
</dbReference>
<protein>
    <recommendedName>
        <fullName evidence="2">histidine kinase</fullName>
        <ecNumber evidence="2">2.7.13.3</ecNumber>
    </recommendedName>
</protein>
<accession>A0AAJ2KSI5</accession>
<dbReference type="PANTHER" id="PTHR43065:SF10">
    <property type="entry name" value="PEROXIDE STRESS-ACTIVATED HISTIDINE KINASE MAK3"/>
    <property type="match status" value="1"/>
</dbReference>
<dbReference type="InterPro" id="IPR005467">
    <property type="entry name" value="His_kinase_dom"/>
</dbReference>
<gene>
    <name evidence="11" type="ORF">RYX45_02345</name>
</gene>
<reference evidence="11" key="1">
    <citation type="submission" date="2023-10" db="EMBL/GenBank/DDBJ databases">
        <title>Screening of Alkalihalophilus pseudofirmusBZ-TG-HK211 and Its Alleviation of Salt Stress on Rapeseed Growth.</title>
        <authorList>
            <person name="Zhao B."/>
            <person name="Guo T."/>
        </authorList>
    </citation>
    <scope>NUCLEOTIDE SEQUENCE</scope>
    <source>
        <strain evidence="11">BZ-TG-HK211</strain>
    </source>
</reference>
<sequence>MKKHPFYKLAPKGRNHMYTQPKTSTLHSNDRNEPILNPSQQSESRNYINELGIPYIKVNPYTDIIDWNYLFIELTDMRSTYLNGSSLEELSTHDDLMSLSFQLVVKVLENKEGAEADFEEGEMLVRVRALSPCENGDVYLIFEDRSLQKQFEHLLTFHHQMEAVSHIAAGVAHELRNPLSVIKGFMQLAKLTGDHEKYYDTVISELNRMNSIIEDFLSVSRKKIDRKKQSPAHIMESLIEIMKAECLLHDVELTLNIEEADRHVYANESMVKQVMLNLLRNSIEAYGGSNTARKFSIHAAACDSVYRVIISDNGKGMPDEVLEQLGKPFFTTKESGTGIGIPLCKKIIEDHGGEFIIESKLSVGTTVSLTLPFIPPSN</sequence>
<evidence type="ECO:0000256" key="4">
    <source>
        <dbReference type="ARBA" id="ARBA00022679"/>
    </source>
</evidence>
<keyword evidence="4" id="KW-0808">Transferase</keyword>
<dbReference type="InterPro" id="IPR036097">
    <property type="entry name" value="HisK_dim/P_sf"/>
</dbReference>
<evidence type="ECO:0000313" key="12">
    <source>
        <dbReference type="Proteomes" id="UP001285636"/>
    </source>
</evidence>
<dbReference type="InterPro" id="IPR003594">
    <property type="entry name" value="HATPase_dom"/>
</dbReference>
<feature type="compositionally biased region" description="Polar residues" evidence="9">
    <location>
        <begin position="17"/>
        <end position="27"/>
    </location>
</feature>
<dbReference type="Proteomes" id="UP001285636">
    <property type="component" value="Unassembled WGS sequence"/>
</dbReference>
<evidence type="ECO:0000313" key="11">
    <source>
        <dbReference type="EMBL" id="MDV2884006.1"/>
    </source>
</evidence>
<dbReference type="SUPFAM" id="SSF47384">
    <property type="entry name" value="Homodimeric domain of signal transducing histidine kinase"/>
    <property type="match status" value="1"/>
</dbReference>
<evidence type="ECO:0000256" key="6">
    <source>
        <dbReference type="ARBA" id="ARBA00022777"/>
    </source>
</evidence>
<dbReference type="PROSITE" id="PS50109">
    <property type="entry name" value="HIS_KIN"/>
    <property type="match status" value="1"/>
</dbReference>
<evidence type="ECO:0000256" key="9">
    <source>
        <dbReference type="SAM" id="MobiDB-lite"/>
    </source>
</evidence>
<evidence type="ECO:0000256" key="8">
    <source>
        <dbReference type="ARBA" id="ARBA00023012"/>
    </source>
</evidence>
<feature type="region of interest" description="Disordered" evidence="9">
    <location>
        <begin position="12"/>
        <end position="41"/>
    </location>
</feature>
<organism evidence="11 12">
    <name type="scientific">Alkalihalophilus pseudofirmus</name>
    <name type="common">Bacillus pseudofirmus</name>
    <dbReference type="NCBI Taxonomy" id="79885"/>
    <lineage>
        <taxon>Bacteria</taxon>
        <taxon>Bacillati</taxon>
        <taxon>Bacillota</taxon>
        <taxon>Bacilli</taxon>
        <taxon>Bacillales</taxon>
        <taxon>Bacillaceae</taxon>
        <taxon>Alkalihalophilus</taxon>
    </lineage>
</organism>
<dbReference type="SMART" id="SM00387">
    <property type="entry name" value="HATPase_c"/>
    <property type="match status" value="1"/>
</dbReference>
<dbReference type="Gene3D" id="1.10.287.130">
    <property type="match status" value="1"/>
</dbReference>
<dbReference type="SUPFAM" id="SSF55874">
    <property type="entry name" value="ATPase domain of HSP90 chaperone/DNA topoisomerase II/histidine kinase"/>
    <property type="match status" value="1"/>
</dbReference>
<comment type="catalytic activity">
    <reaction evidence="1">
        <text>ATP + protein L-histidine = ADP + protein N-phospho-L-histidine.</text>
        <dbReference type="EC" id="2.7.13.3"/>
    </reaction>
</comment>
<dbReference type="InterPro" id="IPR004358">
    <property type="entry name" value="Sig_transdc_His_kin-like_C"/>
</dbReference>